<dbReference type="RefSeq" id="WP_155035684.1">
    <property type="nucleotide sequence ID" value="NZ_JBHTIG010000039.1"/>
</dbReference>
<evidence type="ECO:0000256" key="2">
    <source>
        <dbReference type="SAM" id="SignalP"/>
    </source>
</evidence>
<dbReference type="OrthoDB" id="9809989at2"/>
<dbReference type="InterPro" id="IPR032812">
    <property type="entry name" value="SbsA_Ig"/>
</dbReference>
<evidence type="ECO:0000313" key="4">
    <source>
        <dbReference type="EMBL" id="MTH29691.1"/>
    </source>
</evidence>
<sequence length="536" mass="62082">MSKFRIYFIFCFLVLSALSLSNCAKRGYITGGPQDTIPPVVLRSTPANFTTNFKENIIYIDFDEFIKVNKLNQNLIISPPLENTPEVSPMGSAKKRITIRLRDTLKENTTYSFNFGDAIIDNNEGNVLKQFKYIFSTGDYIDSLKIKGSISSINQIKADNFVNIMLYDAKTFNDSTVYKEKPLYITNTLDSLTDFTVENIKEGSYYIIALKDKNNNYLFDPKQDKIGFIKDPITIPSDQVHKIVLFKSNEKLETSRPSQVSKNKWYLPFFGDVEDAIVTVAKNDSLIRSTYTALAQKDSLQVWFPEVKADSLYINVKKEDYNKTYTVKPRVKIDAIDSLSISATNSILHYVNDFTINTTTPIEKINQTLITVLNKDSVAIPYEVDHKKLEQRILLKFNKEENANYYINLMPNALTDFFGKTNDTLNYEVKTAPYSDYGNLFLKFTGIKRYPIIVEIVDEKENVIASQYSEQESDFNFLLLSPRKYYVRIIYDDNKNKKWDSGYYWEKTQPEEVIYFPELIDVRANWDIQQDINFEK</sequence>
<reference evidence="4 5" key="1">
    <citation type="journal article" date="2006" name="Int. J. Syst. Evol. Microbiol.">
        <title>Myroides pelagicus sp. nov., isolated from seawater in Thailand.</title>
        <authorList>
            <person name="Yoon J."/>
            <person name="Maneerat S."/>
            <person name="Kawai F."/>
            <person name="Yokota A."/>
        </authorList>
    </citation>
    <scope>NUCLEOTIDE SEQUENCE [LARGE SCALE GENOMIC DNA]</scope>
    <source>
        <strain evidence="4 5">SM1T</strain>
    </source>
</reference>
<evidence type="ECO:0000256" key="1">
    <source>
        <dbReference type="ARBA" id="ARBA00022729"/>
    </source>
</evidence>
<organism evidence="4 5">
    <name type="scientific">Myroides pelagicus</name>
    <dbReference type="NCBI Taxonomy" id="270914"/>
    <lineage>
        <taxon>Bacteria</taxon>
        <taxon>Pseudomonadati</taxon>
        <taxon>Bacteroidota</taxon>
        <taxon>Flavobacteriia</taxon>
        <taxon>Flavobacteriales</taxon>
        <taxon>Flavobacteriaceae</taxon>
        <taxon>Myroides</taxon>
    </lineage>
</organism>
<dbReference type="Pfam" id="PF13205">
    <property type="entry name" value="Big_5"/>
    <property type="match status" value="1"/>
</dbReference>
<feature type="domain" description="SbsA Ig-like" evidence="3">
    <location>
        <begin position="35"/>
        <end position="137"/>
    </location>
</feature>
<feature type="signal peptide" evidence="2">
    <location>
        <begin position="1"/>
        <end position="24"/>
    </location>
</feature>
<keyword evidence="1 2" id="KW-0732">Signal</keyword>
<dbReference type="AlphaFoldDB" id="A0A7K1GLG2"/>
<proteinExistence type="predicted"/>
<dbReference type="Proteomes" id="UP000488936">
    <property type="component" value="Unassembled WGS sequence"/>
</dbReference>
<keyword evidence="5" id="KW-1185">Reference proteome</keyword>
<feature type="chain" id="PRO_5029490309" description="SbsA Ig-like domain-containing protein" evidence="2">
    <location>
        <begin position="25"/>
        <end position="536"/>
    </location>
</feature>
<evidence type="ECO:0000259" key="3">
    <source>
        <dbReference type="Pfam" id="PF13205"/>
    </source>
</evidence>
<comment type="caution">
    <text evidence="4">The sequence shown here is derived from an EMBL/GenBank/DDBJ whole genome shotgun (WGS) entry which is preliminary data.</text>
</comment>
<protein>
    <recommendedName>
        <fullName evidence="3">SbsA Ig-like domain-containing protein</fullName>
    </recommendedName>
</protein>
<evidence type="ECO:0000313" key="5">
    <source>
        <dbReference type="Proteomes" id="UP000488936"/>
    </source>
</evidence>
<accession>A0A7K1GLG2</accession>
<gene>
    <name evidence="4" type="ORF">GJV77_07145</name>
</gene>
<name>A0A7K1GLG2_9FLAO</name>
<dbReference type="EMBL" id="WMJY01000012">
    <property type="protein sequence ID" value="MTH29691.1"/>
    <property type="molecule type" value="Genomic_DNA"/>
</dbReference>